<protein>
    <submittedName>
        <fullName evidence="2">Uncharacterized protein</fullName>
    </submittedName>
</protein>
<feature type="region of interest" description="Disordered" evidence="1">
    <location>
        <begin position="70"/>
        <end position="108"/>
    </location>
</feature>
<proteinExistence type="predicted"/>
<dbReference type="AlphaFoldDB" id="A0A225NPK4"/>
<keyword evidence="3" id="KW-1185">Reference proteome</keyword>
<name>A0A225NPK4_9RHOB</name>
<evidence type="ECO:0000256" key="1">
    <source>
        <dbReference type="SAM" id="MobiDB-lite"/>
    </source>
</evidence>
<dbReference type="EMBL" id="AQQR01000002">
    <property type="protein sequence ID" value="OWU75830.1"/>
    <property type="molecule type" value="Genomic_DNA"/>
</dbReference>
<evidence type="ECO:0000313" key="2">
    <source>
        <dbReference type="EMBL" id="OWU75830.1"/>
    </source>
</evidence>
<organism evidence="2 3">
    <name type="scientific">Marinibacterium profundimaris</name>
    <dbReference type="NCBI Taxonomy" id="1679460"/>
    <lineage>
        <taxon>Bacteria</taxon>
        <taxon>Pseudomonadati</taxon>
        <taxon>Pseudomonadota</taxon>
        <taxon>Alphaproteobacteria</taxon>
        <taxon>Rhodobacterales</taxon>
        <taxon>Paracoccaceae</taxon>
        <taxon>Marinibacterium</taxon>
    </lineage>
</organism>
<reference evidence="2 3" key="1">
    <citation type="submission" date="2013-04" db="EMBL/GenBank/DDBJ databases">
        <title>Oceanicola sp. 22II1-22F33 Genome Sequencing.</title>
        <authorList>
            <person name="Lai Q."/>
            <person name="Li G."/>
            <person name="Shao Z."/>
        </authorList>
    </citation>
    <scope>NUCLEOTIDE SEQUENCE [LARGE SCALE GENOMIC DNA]</scope>
    <source>
        <strain evidence="2 3">22II1-22F33</strain>
    </source>
</reference>
<sequence length="108" mass="11434">MRILYRSLCVLLVVMLLPWGAWLSAAPVAAVARAAELHGITETHETAAPTGKRCRTATLPGTHCALPAILPGDPGALRPDGRDPHHPAPGWAVTGHQPQPPRSPPRPI</sequence>
<comment type="caution">
    <text evidence="2">The sequence shown here is derived from an EMBL/GenBank/DDBJ whole genome shotgun (WGS) entry which is preliminary data.</text>
</comment>
<evidence type="ECO:0000313" key="3">
    <source>
        <dbReference type="Proteomes" id="UP000215377"/>
    </source>
</evidence>
<dbReference type="RefSeq" id="WP_088649012.1">
    <property type="nucleotide sequence ID" value="NZ_AQQR01000002.1"/>
</dbReference>
<gene>
    <name evidence="2" type="ORF">ATO3_06495</name>
</gene>
<dbReference type="Proteomes" id="UP000215377">
    <property type="component" value="Unassembled WGS sequence"/>
</dbReference>
<accession>A0A225NPK4</accession>
<feature type="compositionally biased region" description="Pro residues" evidence="1">
    <location>
        <begin position="98"/>
        <end position="108"/>
    </location>
</feature>